<name>A0ABD3EC08_9LAMI</name>
<dbReference type="SUPFAM" id="SSF54529">
    <property type="entry name" value="Mitochondrial glycoprotein MAM33-like"/>
    <property type="match status" value="1"/>
</dbReference>
<evidence type="ECO:0008006" key="3">
    <source>
        <dbReference type="Google" id="ProtNLM"/>
    </source>
</evidence>
<dbReference type="Gene3D" id="3.10.280.10">
    <property type="entry name" value="Mitochondrial glycoprotein"/>
    <property type="match status" value="1"/>
</dbReference>
<comment type="caution">
    <text evidence="1">The sequence shown here is derived from an EMBL/GenBank/DDBJ whole genome shotgun (WGS) entry which is preliminary data.</text>
</comment>
<protein>
    <recommendedName>
        <fullName evidence="3">Mitochondrial glycoprotein</fullName>
    </recommendedName>
</protein>
<dbReference type="Pfam" id="PF02330">
    <property type="entry name" value="MAM33"/>
    <property type="match status" value="1"/>
</dbReference>
<gene>
    <name evidence="1" type="ORF">CASFOL_007069</name>
</gene>
<reference evidence="2" key="1">
    <citation type="journal article" date="2024" name="IScience">
        <title>Strigolactones Initiate the Formation of Haustorium-like Structures in Castilleja.</title>
        <authorList>
            <person name="Buerger M."/>
            <person name="Peterson D."/>
            <person name="Chory J."/>
        </authorList>
    </citation>
    <scope>NUCLEOTIDE SEQUENCE [LARGE SCALE GENOMIC DNA]</scope>
</reference>
<keyword evidence="2" id="KW-1185">Reference proteome</keyword>
<accession>A0ABD3EC08</accession>
<dbReference type="AlphaFoldDB" id="A0ABD3EC08"/>
<evidence type="ECO:0000313" key="2">
    <source>
        <dbReference type="Proteomes" id="UP001632038"/>
    </source>
</evidence>
<organism evidence="1 2">
    <name type="scientific">Castilleja foliolosa</name>
    <dbReference type="NCBI Taxonomy" id="1961234"/>
    <lineage>
        <taxon>Eukaryota</taxon>
        <taxon>Viridiplantae</taxon>
        <taxon>Streptophyta</taxon>
        <taxon>Embryophyta</taxon>
        <taxon>Tracheophyta</taxon>
        <taxon>Spermatophyta</taxon>
        <taxon>Magnoliopsida</taxon>
        <taxon>eudicotyledons</taxon>
        <taxon>Gunneridae</taxon>
        <taxon>Pentapetalae</taxon>
        <taxon>asterids</taxon>
        <taxon>lamiids</taxon>
        <taxon>Lamiales</taxon>
        <taxon>Orobanchaceae</taxon>
        <taxon>Pedicularideae</taxon>
        <taxon>Castillejinae</taxon>
        <taxon>Castilleja</taxon>
    </lineage>
</organism>
<sequence>MIGGALINGCRSPSSIFKFISSTLLRRGTHNTCIAYSPSDSKLQRLLSAEIQYQCDYAPPHQPVTEYGKFLVENRDGEQLITMRGKSSEGENIKIEAAMFDGYIVDQKAEGQENVHLHISMSVDIWKGEGTNNSANANAMKFVCSAWPNTLEIRKVFMCRHDDALSPARLYTGPQFKDLNTKLQIGFYEFLNTRGVNDGLSMFLHRYMMNKDRIELIQWLTKLDSVLKK</sequence>
<dbReference type="PANTHER" id="PTHR10826">
    <property type="entry name" value="COMPLEMENT COMPONENT 1"/>
    <property type="match status" value="1"/>
</dbReference>
<proteinExistence type="predicted"/>
<dbReference type="Proteomes" id="UP001632038">
    <property type="component" value="Unassembled WGS sequence"/>
</dbReference>
<dbReference type="EMBL" id="JAVIJP010000007">
    <property type="protein sequence ID" value="KAL3650666.1"/>
    <property type="molecule type" value="Genomic_DNA"/>
</dbReference>
<dbReference type="InterPro" id="IPR003428">
    <property type="entry name" value="MAM33"/>
</dbReference>
<evidence type="ECO:0000313" key="1">
    <source>
        <dbReference type="EMBL" id="KAL3650666.1"/>
    </source>
</evidence>
<dbReference type="InterPro" id="IPR036561">
    <property type="entry name" value="MAM33_sf"/>
</dbReference>
<dbReference type="PANTHER" id="PTHR10826:SF14">
    <property type="entry name" value="MITOCHONDRIAL GLYCOPROTEIN FAMILY PROTEIN"/>
    <property type="match status" value="1"/>
</dbReference>